<dbReference type="RefSeq" id="WP_126581226.1">
    <property type="nucleotide sequence ID" value="NZ_BIFR01000001.1"/>
</dbReference>
<dbReference type="InterPro" id="IPR013525">
    <property type="entry name" value="ABC2_TM"/>
</dbReference>
<feature type="transmembrane region" description="Helical" evidence="5">
    <location>
        <begin position="114"/>
        <end position="140"/>
    </location>
</feature>
<feature type="transmembrane region" description="Helical" evidence="5">
    <location>
        <begin position="280"/>
        <end position="300"/>
    </location>
</feature>
<keyword evidence="2 5" id="KW-0812">Transmembrane</keyword>
<feature type="transmembrane region" description="Helical" evidence="5">
    <location>
        <begin position="179"/>
        <end position="200"/>
    </location>
</feature>
<organism evidence="7 8">
    <name type="scientific">Tengunoibacter tsumagoiensis</name>
    <dbReference type="NCBI Taxonomy" id="2014871"/>
    <lineage>
        <taxon>Bacteria</taxon>
        <taxon>Bacillati</taxon>
        <taxon>Chloroflexota</taxon>
        <taxon>Ktedonobacteria</taxon>
        <taxon>Ktedonobacterales</taxon>
        <taxon>Dictyobacteraceae</taxon>
        <taxon>Tengunoibacter</taxon>
    </lineage>
</organism>
<feature type="transmembrane region" description="Helical" evidence="5">
    <location>
        <begin position="220"/>
        <end position="239"/>
    </location>
</feature>
<dbReference type="Pfam" id="PF12698">
    <property type="entry name" value="ABC2_membrane_3"/>
    <property type="match status" value="1"/>
</dbReference>
<dbReference type="GO" id="GO:0140359">
    <property type="term" value="F:ABC-type transporter activity"/>
    <property type="evidence" value="ECO:0007669"/>
    <property type="project" value="InterPro"/>
</dbReference>
<dbReference type="EMBL" id="BIFR01000001">
    <property type="protein sequence ID" value="GCE13723.1"/>
    <property type="molecule type" value="Genomic_DNA"/>
</dbReference>
<evidence type="ECO:0000313" key="7">
    <source>
        <dbReference type="EMBL" id="GCE13723.1"/>
    </source>
</evidence>
<dbReference type="PANTHER" id="PTHR43077">
    <property type="entry name" value="TRANSPORT PERMEASE YVFS-RELATED"/>
    <property type="match status" value="1"/>
</dbReference>
<feature type="transmembrane region" description="Helical" evidence="5">
    <location>
        <begin position="59"/>
        <end position="83"/>
    </location>
</feature>
<evidence type="ECO:0000259" key="6">
    <source>
        <dbReference type="Pfam" id="PF12698"/>
    </source>
</evidence>
<accession>A0A402A3J6</accession>
<keyword evidence="4 5" id="KW-0472">Membrane</keyword>
<gene>
    <name evidence="7" type="ORF">KTT_35820</name>
</gene>
<evidence type="ECO:0000313" key="8">
    <source>
        <dbReference type="Proteomes" id="UP000287352"/>
    </source>
</evidence>
<keyword evidence="8" id="KW-1185">Reference proteome</keyword>
<dbReference type="InterPro" id="IPR051328">
    <property type="entry name" value="T7SS_ABC-Transporter"/>
</dbReference>
<keyword evidence="3 5" id="KW-1133">Transmembrane helix</keyword>
<feature type="transmembrane region" description="Helical" evidence="5">
    <location>
        <begin position="251"/>
        <end position="268"/>
    </location>
</feature>
<dbReference type="PANTHER" id="PTHR43077:SF10">
    <property type="entry name" value="TRANSPORT PERMEASE PROTEIN"/>
    <property type="match status" value="1"/>
</dbReference>
<dbReference type="OrthoDB" id="9815855at2"/>
<evidence type="ECO:0000256" key="3">
    <source>
        <dbReference type="ARBA" id="ARBA00022989"/>
    </source>
</evidence>
<sequence length="319" mass="35755">MQFLTLLTLEMRMRLRRERTIWVIVGYITFMGVLGWLMLNANRSNVSQGPYSLNSPSDLGLSLYSFLANIQLLLIVFITPSFTSTAINSEKERQTYDMLLCSRLSTFSLVMGKLVAGLINAFLLIAASIPLFSLVFFFGGVSPSQIGSALTIFLSTTLLLGSYGLLCSLLFKRPAISTAITYITGLLWLLIPIAFNYLFINTGNWRYLQMYPHRTQLLYIWNPLYALSSILPSNALPFFRFTPYVVNPGMVVSYGKGSIGYIASPPLFQLGSWQVAPWHVYDLISLALAVVFFALSLLLARPRLRIVNFRRGQPKAQAA</sequence>
<comment type="caution">
    <text evidence="7">The sequence shown here is derived from an EMBL/GenBank/DDBJ whole genome shotgun (WGS) entry which is preliminary data.</text>
</comment>
<dbReference type="Proteomes" id="UP000287352">
    <property type="component" value="Unassembled WGS sequence"/>
</dbReference>
<proteinExistence type="predicted"/>
<reference evidence="8" key="1">
    <citation type="submission" date="2018-12" db="EMBL/GenBank/DDBJ databases">
        <title>Tengunoibacter tsumagoiensis gen. nov., sp. nov., Dictyobacter kobayashii sp. nov., D. alpinus sp. nov., and D. joshuensis sp. nov. and description of Dictyobacteraceae fam. nov. within the order Ktedonobacterales isolated from Tengu-no-mugimeshi.</title>
        <authorList>
            <person name="Wang C.M."/>
            <person name="Zheng Y."/>
            <person name="Sakai Y."/>
            <person name="Toyoda A."/>
            <person name="Minakuchi Y."/>
            <person name="Abe K."/>
            <person name="Yokota A."/>
            <person name="Yabe S."/>
        </authorList>
    </citation>
    <scope>NUCLEOTIDE SEQUENCE [LARGE SCALE GENOMIC DNA]</scope>
    <source>
        <strain evidence="8">Uno3</strain>
    </source>
</reference>
<feature type="domain" description="ABC-2 type transporter transmembrane" evidence="6">
    <location>
        <begin position="62"/>
        <end position="231"/>
    </location>
</feature>
<feature type="transmembrane region" description="Helical" evidence="5">
    <location>
        <begin position="21"/>
        <end position="39"/>
    </location>
</feature>
<name>A0A402A3J6_9CHLR</name>
<evidence type="ECO:0000256" key="2">
    <source>
        <dbReference type="ARBA" id="ARBA00022692"/>
    </source>
</evidence>
<dbReference type="AlphaFoldDB" id="A0A402A3J6"/>
<comment type="subcellular location">
    <subcellularLocation>
        <location evidence="1">Membrane</location>
        <topology evidence="1">Multi-pass membrane protein</topology>
    </subcellularLocation>
</comment>
<evidence type="ECO:0000256" key="4">
    <source>
        <dbReference type="ARBA" id="ARBA00023136"/>
    </source>
</evidence>
<evidence type="ECO:0000256" key="5">
    <source>
        <dbReference type="SAM" id="Phobius"/>
    </source>
</evidence>
<dbReference type="GO" id="GO:0016020">
    <property type="term" value="C:membrane"/>
    <property type="evidence" value="ECO:0007669"/>
    <property type="project" value="UniProtKB-SubCell"/>
</dbReference>
<feature type="transmembrane region" description="Helical" evidence="5">
    <location>
        <begin position="146"/>
        <end position="167"/>
    </location>
</feature>
<evidence type="ECO:0000256" key="1">
    <source>
        <dbReference type="ARBA" id="ARBA00004141"/>
    </source>
</evidence>
<protein>
    <recommendedName>
        <fullName evidence="6">ABC-2 type transporter transmembrane domain-containing protein</fullName>
    </recommendedName>
</protein>